<dbReference type="Pfam" id="PF00589">
    <property type="entry name" value="Phage_integrase"/>
    <property type="match status" value="1"/>
</dbReference>
<evidence type="ECO:0000256" key="3">
    <source>
        <dbReference type="ARBA" id="ARBA00023125"/>
    </source>
</evidence>
<evidence type="ECO:0000256" key="4">
    <source>
        <dbReference type="ARBA" id="ARBA00023172"/>
    </source>
</evidence>
<comment type="caution">
    <text evidence="6">The sequence shown here is derived from an EMBL/GenBank/DDBJ whole genome shotgun (WGS) entry which is preliminary data.</text>
</comment>
<dbReference type="Gene3D" id="1.10.443.10">
    <property type="entry name" value="Intergrase catalytic core"/>
    <property type="match status" value="1"/>
</dbReference>
<dbReference type="InterPro" id="IPR013762">
    <property type="entry name" value="Integrase-like_cat_sf"/>
</dbReference>
<dbReference type="InterPro" id="IPR004107">
    <property type="entry name" value="Integrase_SAM-like_N"/>
</dbReference>
<sequence length="328" mass="38062">MDDIPSRLPVKPTRFIDQLRACMRSRNMAYKTEQIYVTWAVRFIRFHHMKHPDEMAEREVEAFLSDLAVNRNVAPATQKTALCALVFLYGTFLNKPLAGMQVTRSKRKVRVPEVFSHDEAKAVIERLPDIYKTMALLMYGAGLRINECLRLRVKDINFSMGYIVVREGKGLKDRRTLLPESLKEPLQEQIRYVTTLFEFDRANNLSGVYLPYALERKNPQASTQLGWQFLFPAKEHSVDPRAGLQRRHHIIDRNLQRQVRQAIRLAKINRQCSCHTFRHSFATRLLEKGYDIRTIQELMGHADVKTTEIYTHVIRKGGLGVNSPIDDL</sequence>
<dbReference type="GO" id="GO:0006310">
    <property type="term" value="P:DNA recombination"/>
    <property type="evidence" value="ECO:0007669"/>
    <property type="project" value="UniProtKB-KW"/>
</dbReference>
<reference evidence="6 7" key="1">
    <citation type="submission" date="2019-07" db="EMBL/GenBank/DDBJ databases">
        <title>The pathways for chlorine oxyanion respiration interact through the shared metabolite chlorate.</title>
        <authorList>
            <person name="Barnum T.P."/>
            <person name="Cheng Y."/>
            <person name="Hill K.A."/>
            <person name="Lucas L.N."/>
            <person name="Carlson H.K."/>
            <person name="Coates J.D."/>
        </authorList>
    </citation>
    <scope>NUCLEOTIDE SEQUENCE [LARGE SCALE GENOMIC DNA]</scope>
    <source>
        <strain evidence="6">BK-3</strain>
    </source>
</reference>
<organism evidence="6 7">
    <name type="scientific">Sedimenticola thiotaurini</name>
    <dbReference type="NCBI Taxonomy" id="1543721"/>
    <lineage>
        <taxon>Bacteria</taxon>
        <taxon>Pseudomonadati</taxon>
        <taxon>Pseudomonadota</taxon>
        <taxon>Gammaproteobacteria</taxon>
        <taxon>Chromatiales</taxon>
        <taxon>Sedimenticolaceae</taxon>
        <taxon>Sedimenticola</taxon>
    </lineage>
</organism>
<protein>
    <submittedName>
        <fullName evidence="6">Integron integrase</fullName>
    </submittedName>
</protein>
<dbReference type="InterPro" id="IPR002104">
    <property type="entry name" value="Integrase_catalytic"/>
</dbReference>
<name>A0A558CFV5_9GAMM</name>
<dbReference type="GO" id="GO:0015074">
    <property type="term" value="P:DNA integration"/>
    <property type="evidence" value="ECO:0007669"/>
    <property type="project" value="UniProtKB-KW"/>
</dbReference>
<dbReference type="PANTHER" id="PTHR30349:SF64">
    <property type="entry name" value="PROPHAGE INTEGRASE INTD-RELATED"/>
    <property type="match status" value="1"/>
</dbReference>
<dbReference type="EMBL" id="VMRY01000150">
    <property type="protein sequence ID" value="TVT47659.1"/>
    <property type="molecule type" value="Genomic_DNA"/>
</dbReference>
<dbReference type="PROSITE" id="PS51898">
    <property type="entry name" value="TYR_RECOMBINASE"/>
    <property type="match status" value="1"/>
</dbReference>
<keyword evidence="2" id="KW-0229">DNA integration</keyword>
<dbReference type="GO" id="GO:0003677">
    <property type="term" value="F:DNA binding"/>
    <property type="evidence" value="ECO:0007669"/>
    <property type="project" value="UniProtKB-KW"/>
</dbReference>
<dbReference type="InterPro" id="IPR011010">
    <property type="entry name" value="DNA_brk_join_enz"/>
</dbReference>
<dbReference type="PANTHER" id="PTHR30349">
    <property type="entry name" value="PHAGE INTEGRASE-RELATED"/>
    <property type="match status" value="1"/>
</dbReference>
<keyword evidence="4" id="KW-0233">DNA recombination</keyword>
<evidence type="ECO:0000313" key="7">
    <source>
        <dbReference type="Proteomes" id="UP000317355"/>
    </source>
</evidence>
<gene>
    <name evidence="6" type="ORF">FHK82_18055</name>
</gene>
<evidence type="ECO:0000256" key="2">
    <source>
        <dbReference type="ARBA" id="ARBA00022908"/>
    </source>
</evidence>
<dbReference type="Gene3D" id="1.10.150.130">
    <property type="match status" value="1"/>
</dbReference>
<dbReference type="InterPro" id="IPR010998">
    <property type="entry name" value="Integrase_recombinase_N"/>
</dbReference>
<evidence type="ECO:0000313" key="6">
    <source>
        <dbReference type="EMBL" id="TVT47659.1"/>
    </source>
</evidence>
<dbReference type="NCBIfam" id="TIGR02249">
    <property type="entry name" value="integrase_gron"/>
    <property type="match status" value="1"/>
</dbReference>
<proteinExistence type="inferred from homology"/>
<dbReference type="Proteomes" id="UP000317355">
    <property type="component" value="Unassembled WGS sequence"/>
</dbReference>
<evidence type="ECO:0000259" key="5">
    <source>
        <dbReference type="PROSITE" id="PS51898"/>
    </source>
</evidence>
<comment type="similarity">
    <text evidence="1">Belongs to the 'phage' integrase family.</text>
</comment>
<dbReference type="AlphaFoldDB" id="A0A558CFV5"/>
<dbReference type="InterPro" id="IPR011946">
    <property type="entry name" value="Integrase_integron-type"/>
</dbReference>
<dbReference type="Pfam" id="PF13495">
    <property type="entry name" value="Phage_int_SAM_4"/>
    <property type="match status" value="1"/>
</dbReference>
<evidence type="ECO:0000256" key="1">
    <source>
        <dbReference type="ARBA" id="ARBA00008857"/>
    </source>
</evidence>
<keyword evidence="3" id="KW-0238">DNA-binding</keyword>
<dbReference type="InterPro" id="IPR050090">
    <property type="entry name" value="Tyrosine_recombinase_XerCD"/>
</dbReference>
<accession>A0A558CFV5</accession>
<dbReference type="SUPFAM" id="SSF56349">
    <property type="entry name" value="DNA breaking-rejoining enzymes"/>
    <property type="match status" value="1"/>
</dbReference>
<feature type="domain" description="Tyr recombinase" evidence="5">
    <location>
        <begin position="110"/>
        <end position="323"/>
    </location>
</feature>